<dbReference type="InterPro" id="IPR059101">
    <property type="entry name" value="NFACT-R_2"/>
</dbReference>
<dbReference type="PANTHER" id="PTHR11933">
    <property type="entry name" value="TRNA 5-METHYLAMINOMETHYL-2-THIOURIDYLATE -METHYLTRANSFERASE"/>
    <property type="match status" value="1"/>
</dbReference>
<dbReference type="InterPro" id="IPR020536">
    <property type="entry name" value="ThiI_AANH"/>
</dbReference>
<sequence length="306" mass="34999">MAKALVLFSGGIDSQLACLILMKQGIEVVPIFFETYFFKGEKVKRFAEEIGLKLRIEDISEEHLKIVQNPPHGYGKNMNPCIDCHMLMIKKAKEIMEKEGFDFIATGEVLDERPFSQRRTVFEEMEKTLGLEGKIVRPLSQKLLKVSEPELKGIIKREEMLDIRGQSRKIQLKLVKEFGLKEYKTPASGCILTDPEYAKRLKMLKNINPNFDGNDSEILRNGRVLFEGKTIFVVGRNEIENKRLESLRKPNDVMLVPDFPGPSVLIRGFDNKIDEEIINKGKELLLNYSKKQNKDPLNSIKEITGA</sequence>
<feature type="domain" description="NFACT protein RNA binding" evidence="4">
    <location>
        <begin position="229"/>
        <end position="296"/>
    </location>
</feature>
<evidence type="ECO:0000313" key="6">
    <source>
        <dbReference type="Proteomes" id="UP000237040"/>
    </source>
</evidence>
<evidence type="ECO:0000256" key="1">
    <source>
        <dbReference type="ARBA" id="ARBA00022741"/>
    </source>
</evidence>
<evidence type="ECO:0000259" key="4">
    <source>
        <dbReference type="Pfam" id="PF18297"/>
    </source>
</evidence>
<protein>
    <submittedName>
        <fullName evidence="5">tRNA 4-thiouridine(8) synthase ThiI</fullName>
    </submittedName>
</protein>
<proteinExistence type="predicted"/>
<dbReference type="EMBL" id="PNIL01000055">
    <property type="protein sequence ID" value="PMP67151.1"/>
    <property type="molecule type" value="Genomic_DNA"/>
</dbReference>
<reference evidence="5 6" key="1">
    <citation type="submission" date="2018-01" db="EMBL/GenBank/DDBJ databases">
        <title>Metagenomic assembled genomes from two thermal pools in the Uzon Caldera, Kamchatka, Russia.</title>
        <authorList>
            <person name="Wilkins L."/>
            <person name="Ettinger C."/>
        </authorList>
    </citation>
    <scope>NUCLEOTIDE SEQUENCE [LARGE SCALE GENOMIC DNA]</scope>
    <source>
        <strain evidence="5">ZAV-07</strain>
    </source>
</reference>
<gene>
    <name evidence="5" type="ORF">C0189_03715</name>
</gene>
<dbReference type="GO" id="GO:0005524">
    <property type="term" value="F:ATP binding"/>
    <property type="evidence" value="ECO:0007669"/>
    <property type="project" value="UniProtKB-KW"/>
</dbReference>
<dbReference type="GO" id="GO:0004810">
    <property type="term" value="F:CCA tRNA nucleotidyltransferase activity"/>
    <property type="evidence" value="ECO:0007669"/>
    <property type="project" value="InterPro"/>
</dbReference>
<organism evidence="5 6">
    <name type="scientific">Caldisericum exile</name>
    <dbReference type="NCBI Taxonomy" id="693075"/>
    <lineage>
        <taxon>Bacteria</taxon>
        <taxon>Pseudomonadati</taxon>
        <taxon>Caldisericota/Cryosericota group</taxon>
        <taxon>Caldisericota</taxon>
        <taxon>Caldisericia</taxon>
        <taxon>Caldisericales</taxon>
        <taxon>Caldisericaceae</taxon>
        <taxon>Caldisericum</taxon>
    </lineage>
</organism>
<keyword evidence="2" id="KW-0067">ATP-binding</keyword>
<comment type="caution">
    <text evidence="5">The sequence shown here is derived from an EMBL/GenBank/DDBJ whole genome shotgun (WGS) entry which is preliminary data.</text>
</comment>
<dbReference type="Gene3D" id="3.40.50.620">
    <property type="entry name" value="HUPs"/>
    <property type="match status" value="1"/>
</dbReference>
<dbReference type="PANTHER" id="PTHR11933:SF6">
    <property type="entry name" value="THIL AANH DOMAIN-CONTAINING PROTEIN"/>
    <property type="match status" value="1"/>
</dbReference>
<dbReference type="AlphaFoldDB" id="A0A2J6WE84"/>
<dbReference type="RefSeq" id="WP_424586628.1">
    <property type="nucleotide sequence ID" value="NZ_JBNATC010000004.1"/>
</dbReference>
<accession>A0A2J6WE84</accession>
<feature type="domain" description="Thil AANH" evidence="3">
    <location>
        <begin position="3"/>
        <end position="110"/>
    </location>
</feature>
<dbReference type="Proteomes" id="UP000237040">
    <property type="component" value="Unassembled WGS sequence"/>
</dbReference>
<evidence type="ECO:0000256" key="2">
    <source>
        <dbReference type="ARBA" id="ARBA00022840"/>
    </source>
</evidence>
<dbReference type="InterPro" id="IPR014729">
    <property type="entry name" value="Rossmann-like_a/b/a_fold"/>
</dbReference>
<name>A0A2J6WE84_9BACT</name>
<dbReference type="SUPFAM" id="SSF52402">
    <property type="entry name" value="Adenine nucleotide alpha hydrolases-like"/>
    <property type="match status" value="1"/>
</dbReference>
<keyword evidence="1" id="KW-0547">Nucleotide-binding</keyword>
<evidence type="ECO:0000313" key="5">
    <source>
        <dbReference type="EMBL" id="PMP67151.1"/>
    </source>
</evidence>
<dbReference type="Pfam" id="PF18297">
    <property type="entry name" value="NFACT-R_2"/>
    <property type="match status" value="1"/>
</dbReference>
<dbReference type="Pfam" id="PF02568">
    <property type="entry name" value="ThiI"/>
    <property type="match status" value="1"/>
</dbReference>
<evidence type="ECO:0000259" key="3">
    <source>
        <dbReference type="Pfam" id="PF02568"/>
    </source>
</evidence>